<dbReference type="PANTHER" id="PTHR43544">
    <property type="entry name" value="SHORT-CHAIN DEHYDROGENASE/REDUCTASE"/>
    <property type="match status" value="1"/>
</dbReference>
<protein>
    <submittedName>
        <fullName evidence="2">Short chain dehydrogenase/reductase family oxidoreductase, putative</fullName>
    </submittedName>
</protein>
<dbReference type="STRING" id="331117.A1DNP7"/>
<dbReference type="KEGG" id="nfi:NFIA_057680"/>
<dbReference type="eggNOG" id="KOG0725">
    <property type="taxonomic scope" value="Eukaryota"/>
</dbReference>
<dbReference type="PRINTS" id="PR00081">
    <property type="entry name" value="GDHRDH"/>
</dbReference>
<sequence length="225" mass="25075">MRSYLVTGCSRGIGLELTCQLANSNDDIVIFASARSFNNPKFQELLRRHPERVVYVPLDVADQGSIKNAVDIITSNLDGKGLDVLINNAGVMSNGPAEEMDDLEEVFRTNVIGVHNFTRAVLPLMRKGKEKKVLNISTTLGSISKQFINHAVTVPSYKITKSALNMLTVLYANKTPMNWRIKHSQYSVLAQVIGWDGNGRFFNVHVPGWENVLGLNQYDGKEVPW</sequence>
<dbReference type="Gene3D" id="3.40.50.720">
    <property type="entry name" value="NAD(P)-binding Rossmann-like Domain"/>
    <property type="match status" value="1"/>
</dbReference>
<dbReference type="Proteomes" id="UP000006702">
    <property type="component" value="Unassembled WGS sequence"/>
</dbReference>
<accession>A1DNP7</accession>
<evidence type="ECO:0000313" key="3">
    <source>
        <dbReference type="Proteomes" id="UP000006702"/>
    </source>
</evidence>
<organism evidence="2 3">
    <name type="scientific">Neosartorya fischeri (strain ATCC 1020 / DSM 3700 / CBS 544.65 / FGSC A1164 / JCM 1740 / NRRL 181 / WB 181)</name>
    <name type="common">Aspergillus fischerianus</name>
    <dbReference type="NCBI Taxonomy" id="331117"/>
    <lineage>
        <taxon>Eukaryota</taxon>
        <taxon>Fungi</taxon>
        <taxon>Dikarya</taxon>
        <taxon>Ascomycota</taxon>
        <taxon>Pezizomycotina</taxon>
        <taxon>Eurotiomycetes</taxon>
        <taxon>Eurotiomycetidae</taxon>
        <taxon>Eurotiales</taxon>
        <taxon>Aspergillaceae</taxon>
        <taxon>Aspergillus</taxon>
        <taxon>Aspergillus subgen. Fumigati</taxon>
    </lineage>
</organism>
<dbReference type="SUPFAM" id="SSF51735">
    <property type="entry name" value="NAD(P)-binding Rossmann-fold domains"/>
    <property type="match status" value="1"/>
</dbReference>
<evidence type="ECO:0000313" key="2">
    <source>
        <dbReference type="EMBL" id="EAW16418.1"/>
    </source>
</evidence>
<dbReference type="AlphaFoldDB" id="A1DNP7"/>
<dbReference type="InterPro" id="IPR051468">
    <property type="entry name" value="Fungal_SecMetab_SDRs"/>
</dbReference>
<keyword evidence="3" id="KW-1185">Reference proteome</keyword>
<dbReference type="GeneID" id="4584831"/>
<dbReference type="Pfam" id="PF00106">
    <property type="entry name" value="adh_short"/>
    <property type="match status" value="1"/>
</dbReference>
<dbReference type="OrthoDB" id="7289984at2759"/>
<dbReference type="GO" id="GO:0005737">
    <property type="term" value="C:cytoplasm"/>
    <property type="evidence" value="ECO:0007669"/>
    <property type="project" value="TreeGrafter"/>
</dbReference>
<dbReference type="HOGENOM" id="CLU_010194_9_1_1"/>
<reference evidence="3" key="1">
    <citation type="journal article" date="2008" name="PLoS Genet.">
        <title>Genomic islands in the pathogenic filamentous fungus Aspergillus fumigatus.</title>
        <authorList>
            <person name="Fedorova N.D."/>
            <person name="Khaldi N."/>
            <person name="Joardar V.S."/>
            <person name="Maiti R."/>
            <person name="Amedeo P."/>
            <person name="Anderson M.J."/>
            <person name="Crabtree J."/>
            <person name="Silva J.C."/>
            <person name="Badger J.H."/>
            <person name="Albarraq A."/>
            <person name="Angiuoli S."/>
            <person name="Bussey H."/>
            <person name="Bowyer P."/>
            <person name="Cotty P.J."/>
            <person name="Dyer P.S."/>
            <person name="Egan A."/>
            <person name="Galens K."/>
            <person name="Fraser-Liggett C.M."/>
            <person name="Haas B.J."/>
            <person name="Inman J.M."/>
            <person name="Kent R."/>
            <person name="Lemieux S."/>
            <person name="Malavazi I."/>
            <person name="Orvis J."/>
            <person name="Roemer T."/>
            <person name="Ronning C.M."/>
            <person name="Sundaram J.P."/>
            <person name="Sutton G."/>
            <person name="Turner G."/>
            <person name="Venter J.C."/>
            <person name="White O.R."/>
            <person name="Whitty B.R."/>
            <person name="Youngman P."/>
            <person name="Wolfe K.H."/>
            <person name="Goldman G.H."/>
            <person name="Wortman J.R."/>
            <person name="Jiang B."/>
            <person name="Denning D.W."/>
            <person name="Nierman W.C."/>
        </authorList>
    </citation>
    <scope>NUCLEOTIDE SEQUENCE [LARGE SCALE GENOMIC DNA]</scope>
    <source>
        <strain evidence="3">ATCC 1020 / DSM 3700 / CBS 544.65 / FGSC A1164 / JCM 1740 / NRRL 181 / WB 181</strain>
    </source>
</reference>
<dbReference type="GO" id="GO:0016491">
    <property type="term" value="F:oxidoreductase activity"/>
    <property type="evidence" value="ECO:0007669"/>
    <property type="project" value="TreeGrafter"/>
</dbReference>
<dbReference type="PANTHER" id="PTHR43544:SF36">
    <property type="entry name" value="CHAIN OXIDOREDUCTASE (CSGA), PUTATIVE (AFU_ORTHOLOGUE AFUA_4G00910)-RELATED"/>
    <property type="match status" value="1"/>
</dbReference>
<gene>
    <name evidence="2" type="ORF">NFIA_057680</name>
</gene>
<dbReference type="InterPro" id="IPR002347">
    <property type="entry name" value="SDR_fam"/>
</dbReference>
<dbReference type="VEuPathDB" id="FungiDB:NFIA_057680"/>
<dbReference type="RefSeq" id="XP_001258315.1">
    <property type="nucleotide sequence ID" value="XM_001258314.1"/>
</dbReference>
<proteinExistence type="inferred from homology"/>
<evidence type="ECO:0000256" key="1">
    <source>
        <dbReference type="ARBA" id="ARBA00006484"/>
    </source>
</evidence>
<comment type="similarity">
    <text evidence="1">Belongs to the short-chain dehydrogenases/reductases (SDR) family.</text>
</comment>
<dbReference type="InterPro" id="IPR036291">
    <property type="entry name" value="NAD(P)-bd_dom_sf"/>
</dbReference>
<name>A1DNP7_NEOFI</name>
<dbReference type="OMA" id="FKHAGYG"/>
<dbReference type="EMBL" id="DS027698">
    <property type="protein sequence ID" value="EAW16418.1"/>
    <property type="molecule type" value="Genomic_DNA"/>
</dbReference>